<dbReference type="PANTHER" id="PTHR44259:SF114">
    <property type="entry name" value="OS06G0707300 PROTEIN"/>
    <property type="match status" value="1"/>
</dbReference>
<comment type="caution">
    <text evidence="3">The sequence shown here is derived from an EMBL/GenBank/DDBJ whole genome shotgun (WGS) entry which is preliminary data.</text>
</comment>
<evidence type="ECO:0008006" key="5">
    <source>
        <dbReference type="Google" id="ProtNLM"/>
    </source>
</evidence>
<evidence type="ECO:0000313" key="4">
    <source>
        <dbReference type="Proteomes" id="UP000554482"/>
    </source>
</evidence>
<dbReference type="Gene3D" id="1.20.1280.50">
    <property type="match status" value="1"/>
</dbReference>
<dbReference type="AlphaFoldDB" id="A0A7J6VVV8"/>
<feature type="domain" description="KIB1-4 beta-propeller" evidence="1">
    <location>
        <begin position="70"/>
        <end position="311"/>
    </location>
</feature>
<evidence type="ECO:0000259" key="1">
    <source>
        <dbReference type="Pfam" id="PF03478"/>
    </source>
</evidence>
<protein>
    <recommendedName>
        <fullName evidence="5">F-box domain-containing protein</fullName>
    </recommendedName>
</protein>
<dbReference type="OrthoDB" id="1366812at2759"/>
<name>A0A7J6VVV8_THATH</name>
<dbReference type="Pfam" id="PF12937">
    <property type="entry name" value="F-box-like"/>
    <property type="match status" value="1"/>
</dbReference>
<dbReference type="Proteomes" id="UP000554482">
    <property type="component" value="Unassembled WGS sequence"/>
</dbReference>
<dbReference type="Pfam" id="PF03478">
    <property type="entry name" value="Beta-prop_KIB1-4"/>
    <property type="match status" value="1"/>
</dbReference>
<keyword evidence="4" id="KW-1185">Reference proteome</keyword>
<sequence length="463" mass="52992">MMANWLSLPAEVLQTICEKLVDIKDYARFGAVCTTWQSVLYQCRSNIPPQLPLLMFPNDYTSEQQTRTIYNLFDEEIHTIVLPMRQNMECLCSSLGWLLTKQDTNNFFLLNPFLSTGYNQIELPTLPDIKQFGNKPNDDGDDILKMVLSANPAHTSKYIVMIYSIKGRVVYLKPGDAVWSWHAEESLGFEDATYYKDRFYAISVDGEVVSFDLSSSIPQVVLSASELEPLIDKSESEIKEETKMRLVASSGDLLFVRRVIHEIFTDDDNDFLLQVPSQQVKFQVFKFQPDMKKWMEAKSYNGLLLLCSANSDSLGAQSLGAADSWVRGCWAQEVEQFETIIETQLREVLRCKLRFVDQRCTQNRLRQFCSTTANTMAELSSSSSYSPVEEYSHYLLGGISQSYWSFVRVLHGDPGRGTSPSNRRFFDPEFYRIILFDQRGAVKVLMLAWNTTQRGTLLMTLKS</sequence>
<reference evidence="3 4" key="1">
    <citation type="submission" date="2020-06" db="EMBL/GenBank/DDBJ databases">
        <title>Transcriptomic and genomic resources for Thalictrum thalictroides and T. hernandezii: Facilitating candidate gene discovery in an emerging model plant lineage.</title>
        <authorList>
            <person name="Arias T."/>
            <person name="Riano-Pachon D.M."/>
            <person name="Di Stilio V.S."/>
        </authorList>
    </citation>
    <scope>NUCLEOTIDE SEQUENCE [LARGE SCALE GENOMIC DNA]</scope>
    <source>
        <strain evidence="4">cv. WT478/WT964</strain>
        <tissue evidence="3">Leaves</tissue>
    </source>
</reference>
<proteinExistence type="predicted"/>
<gene>
    <name evidence="3" type="ORF">FRX31_021439</name>
</gene>
<dbReference type="PANTHER" id="PTHR44259">
    <property type="entry name" value="OS07G0183000 PROTEIN-RELATED"/>
    <property type="match status" value="1"/>
</dbReference>
<dbReference type="SUPFAM" id="SSF81383">
    <property type="entry name" value="F-box domain"/>
    <property type="match status" value="1"/>
</dbReference>
<organism evidence="3 4">
    <name type="scientific">Thalictrum thalictroides</name>
    <name type="common">Rue-anemone</name>
    <name type="synonym">Anemone thalictroides</name>
    <dbReference type="NCBI Taxonomy" id="46969"/>
    <lineage>
        <taxon>Eukaryota</taxon>
        <taxon>Viridiplantae</taxon>
        <taxon>Streptophyta</taxon>
        <taxon>Embryophyta</taxon>
        <taxon>Tracheophyta</taxon>
        <taxon>Spermatophyta</taxon>
        <taxon>Magnoliopsida</taxon>
        <taxon>Ranunculales</taxon>
        <taxon>Ranunculaceae</taxon>
        <taxon>Thalictroideae</taxon>
        <taxon>Thalictrum</taxon>
    </lineage>
</organism>
<accession>A0A7J6VVV8</accession>
<dbReference type="InterPro" id="IPR036047">
    <property type="entry name" value="F-box-like_dom_sf"/>
</dbReference>
<dbReference type="InterPro" id="IPR050942">
    <property type="entry name" value="F-box_BR-signaling"/>
</dbReference>
<evidence type="ECO:0000259" key="2">
    <source>
        <dbReference type="Pfam" id="PF12937"/>
    </source>
</evidence>
<dbReference type="EMBL" id="JABWDY010026112">
    <property type="protein sequence ID" value="KAF5188971.1"/>
    <property type="molecule type" value="Genomic_DNA"/>
</dbReference>
<feature type="domain" description="F-box" evidence="2">
    <location>
        <begin position="5"/>
        <end position="41"/>
    </location>
</feature>
<evidence type="ECO:0000313" key="3">
    <source>
        <dbReference type="EMBL" id="KAF5188971.1"/>
    </source>
</evidence>
<dbReference type="CDD" id="cd09917">
    <property type="entry name" value="F-box_SF"/>
    <property type="match status" value="1"/>
</dbReference>
<dbReference type="InterPro" id="IPR005174">
    <property type="entry name" value="KIB1-4_b-propeller"/>
</dbReference>
<dbReference type="InterPro" id="IPR001810">
    <property type="entry name" value="F-box_dom"/>
</dbReference>